<protein>
    <submittedName>
        <fullName evidence="2">Uncharacterized protein</fullName>
    </submittedName>
</protein>
<accession>A0A0V0QDM8</accession>
<sequence length="984" mass="116310">MMEENSDVRRRTLNTNSLRLRKKLLEQSSSNKEQVHQPFYYRANRFEQKEFRKLLKIKRKKYKESTPEYKGKKYLIYKEENEQQINVRHMAYVPDNLYYKEHFRYYDNMYLDPIQQAKMIQDELQNQVQIKKQGLLQQLVGSDDENQNGNDEEYNNDNSQQYSRNYLKDGNQFKEIDLNDKEEKMKGNQQKSLWGRDNANQKKQEKINKQNKQKSIFKKQKTANIIETQGKVLNIKRQSKSLNDKKKDEVNQKWNQLYNKNKDKEQQIKNSEPTQNVNQLQSQQKKLKSQINFGKYKEDKLNINGISFESENGEQSQAQKNKQKLEQEKNKVQLAEVQESQNELSFSIPKQQNENNLLGETNQKNQANNKNENYNENKIKNESQVFDDVDLKSLSETPIKKKGKKKAHFSIENNSDDSIKNKKSEKPKEISIENDEEKQQVELKNENLILQNRNNSQKPDIQEQNQLQKQGSFKNHKLLPILRNKVSDGTVSNEQNNEKQKSLSLEPIKQNTNHVINSSTLNQNYIFSNNKEDVKININSNSNFNDVKQLERELNQVANLSNNQIKKEQENGCLNNDTSVFSVQGSQNNQIKHLKENSLLNSEEDQIIEDIKKKNGFKSDSEAEGYFKKFLAGVDSSEDKKQENGKNSESFDFDQNCLKTKSQQIYPTHFENRKNYQSDGEFDELGFPNRDALSANLKQIQKQKFGSHQKVKINQDGFSNNLVIVQGLEDPHLIKNILRQFVNVDSEEILNGWVEDIIDTESRPTLNDIDSTCLYITVKHIYIRNRFDIKVWEQNKVNNVDVNYVGQKHMSFVIGKNQHNKMYLLIFLEDSLQKNNHFILRHIDEIFEQITKKDKRYYYQPMDTILFRLIDKIIEKYHSTLATFDMEIIKDIDNQVIMDNPDPMTLKKIHIAKQECLEMKYVIQPLKEILKKIVKRNNLYHEDANQYLSSRFDNNMTLQRQQSKFQRIIIIYIYPMLVIQRTIQ</sequence>
<dbReference type="Gene3D" id="1.20.58.340">
    <property type="entry name" value="Magnesium transport protein CorA, transmembrane region"/>
    <property type="match status" value="1"/>
</dbReference>
<feature type="region of interest" description="Disordered" evidence="1">
    <location>
        <begin position="310"/>
        <end position="330"/>
    </location>
</feature>
<feature type="compositionally biased region" description="Polar residues" evidence="1">
    <location>
        <begin position="269"/>
        <end position="278"/>
    </location>
</feature>
<dbReference type="AlphaFoldDB" id="A0A0V0QDM8"/>
<feature type="region of interest" description="Disordered" evidence="1">
    <location>
        <begin position="360"/>
        <end position="381"/>
    </location>
</feature>
<evidence type="ECO:0000313" key="3">
    <source>
        <dbReference type="Proteomes" id="UP000054937"/>
    </source>
</evidence>
<feature type="region of interest" description="Disordered" evidence="1">
    <location>
        <begin position="269"/>
        <end position="288"/>
    </location>
</feature>
<evidence type="ECO:0000313" key="2">
    <source>
        <dbReference type="EMBL" id="KRX00307.1"/>
    </source>
</evidence>
<feature type="region of interest" description="Disordered" evidence="1">
    <location>
        <begin position="177"/>
        <end position="216"/>
    </location>
</feature>
<name>A0A0V0QDM8_PSEPJ</name>
<feature type="compositionally biased region" description="Basic and acidic residues" evidence="1">
    <location>
        <begin position="199"/>
        <end position="208"/>
    </location>
</feature>
<feature type="compositionally biased region" description="Low complexity" evidence="1">
    <location>
        <begin position="360"/>
        <end position="372"/>
    </location>
</feature>
<comment type="caution">
    <text evidence="2">The sequence shown here is derived from an EMBL/GenBank/DDBJ whole genome shotgun (WGS) entry which is preliminary data.</text>
</comment>
<gene>
    <name evidence="2" type="ORF">PPERSA_10806</name>
</gene>
<organism evidence="2 3">
    <name type="scientific">Pseudocohnilembus persalinus</name>
    <name type="common">Ciliate</name>
    <dbReference type="NCBI Taxonomy" id="266149"/>
    <lineage>
        <taxon>Eukaryota</taxon>
        <taxon>Sar</taxon>
        <taxon>Alveolata</taxon>
        <taxon>Ciliophora</taxon>
        <taxon>Intramacronucleata</taxon>
        <taxon>Oligohymenophorea</taxon>
        <taxon>Scuticociliatia</taxon>
        <taxon>Philasterida</taxon>
        <taxon>Pseudocohnilembidae</taxon>
        <taxon>Pseudocohnilembus</taxon>
    </lineage>
</organism>
<dbReference type="SUPFAM" id="SSF143865">
    <property type="entry name" value="CorA soluble domain-like"/>
    <property type="match status" value="1"/>
</dbReference>
<feature type="compositionally biased region" description="Acidic residues" evidence="1">
    <location>
        <begin position="142"/>
        <end position="155"/>
    </location>
</feature>
<feature type="region of interest" description="Disordered" evidence="1">
    <location>
        <begin position="399"/>
        <end position="439"/>
    </location>
</feature>
<reference evidence="2 3" key="1">
    <citation type="journal article" date="2015" name="Sci. Rep.">
        <title>Genome of the facultative scuticociliatosis pathogen Pseudocohnilembus persalinus provides insight into its virulence through horizontal gene transfer.</title>
        <authorList>
            <person name="Xiong J."/>
            <person name="Wang G."/>
            <person name="Cheng J."/>
            <person name="Tian M."/>
            <person name="Pan X."/>
            <person name="Warren A."/>
            <person name="Jiang C."/>
            <person name="Yuan D."/>
            <person name="Miao W."/>
        </authorList>
    </citation>
    <scope>NUCLEOTIDE SEQUENCE [LARGE SCALE GENOMIC DNA]</scope>
    <source>
        <strain evidence="2">36N120E</strain>
    </source>
</reference>
<dbReference type="Proteomes" id="UP000054937">
    <property type="component" value="Unassembled WGS sequence"/>
</dbReference>
<dbReference type="InParanoid" id="A0A0V0QDM8"/>
<dbReference type="InterPro" id="IPR045861">
    <property type="entry name" value="CorA_cytoplasmic_dom"/>
</dbReference>
<feature type="compositionally biased region" description="Basic and acidic residues" evidence="1">
    <location>
        <begin position="177"/>
        <end position="186"/>
    </location>
</feature>
<keyword evidence="3" id="KW-1185">Reference proteome</keyword>
<proteinExistence type="predicted"/>
<dbReference type="OrthoDB" id="9978047at2759"/>
<evidence type="ECO:0000256" key="1">
    <source>
        <dbReference type="SAM" id="MobiDB-lite"/>
    </source>
</evidence>
<dbReference type="EMBL" id="LDAU01000194">
    <property type="protein sequence ID" value="KRX00307.1"/>
    <property type="molecule type" value="Genomic_DNA"/>
</dbReference>
<feature type="region of interest" description="Disordered" evidence="1">
    <location>
        <begin position="141"/>
        <end position="163"/>
    </location>
</feature>
<feature type="compositionally biased region" description="Basic and acidic residues" evidence="1">
    <location>
        <begin position="417"/>
        <end position="439"/>
    </location>
</feature>